<evidence type="ECO:0000313" key="1">
    <source>
        <dbReference type="EMBL" id="OGZ71050.1"/>
    </source>
</evidence>
<dbReference type="EMBL" id="MHOX01000017">
    <property type="protein sequence ID" value="OGZ71050.1"/>
    <property type="molecule type" value="Genomic_DNA"/>
</dbReference>
<name>A0A1G2I9L6_9BACT</name>
<organism evidence="1 2">
    <name type="scientific">Candidatus Staskawiczbacteria bacterium RIFCSPLOWO2_01_FULL_33_9</name>
    <dbReference type="NCBI Taxonomy" id="1802211"/>
    <lineage>
        <taxon>Bacteria</taxon>
        <taxon>Candidatus Staskawicziibacteriota</taxon>
    </lineage>
</organism>
<reference evidence="1 2" key="1">
    <citation type="journal article" date="2016" name="Nat. Commun.">
        <title>Thousands of microbial genomes shed light on interconnected biogeochemical processes in an aquifer system.</title>
        <authorList>
            <person name="Anantharaman K."/>
            <person name="Brown C.T."/>
            <person name="Hug L.A."/>
            <person name="Sharon I."/>
            <person name="Castelle C.J."/>
            <person name="Probst A.J."/>
            <person name="Thomas B.C."/>
            <person name="Singh A."/>
            <person name="Wilkins M.J."/>
            <person name="Karaoz U."/>
            <person name="Brodie E.L."/>
            <person name="Williams K.H."/>
            <person name="Hubbard S.S."/>
            <person name="Banfield J.F."/>
        </authorList>
    </citation>
    <scope>NUCLEOTIDE SEQUENCE [LARGE SCALE GENOMIC DNA]</scope>
</reference>
<dbReference type="AlphaFoldDB" id="A0A1G2I9L6"/>
<comment type="caution">
    <text evidence="1">The sequence shown here is derived from an EMBL/GenBank/DDBJ whole genome shotgun (WGS) entry which is preliminary data.</text>
</comment>
<proteinExistence type="predicted"/>
<protein>
    <submittedName>
        <fullName evidence="1">Uncharacterized protein</fullName>
    </submittedName>
</protein>
<evidence type="ECO:0000313" key="2">
    <source>
        <dbReference type="Proteomes" id="UP000176308"/>
    </source>
</evidence>
<sequence length="71" mass="8504">MKKYSATYLPDEGNRKDWSKNDFETKEDALKYAMSHFCDTCKQNYADDLLKSSCMAEWWIEESEEKSQNKY</sequence>
<dbReference type="Proteomes" id="UP000176308">
    <property type="component" value="Unassembled WGS sequence"/>
</dbReference>
<gene>
    <name evidence="1" type="ORF">A2904_00755</name>
</gene>
<accession>A0A1G2I9L6</accession>